<evidence type="ECO:0000313" key="3">
    <source>
        <dbReference type="EMBL" id="MBR7792133.1"/>
    </source>
</evidence>
<dbReference type="SUPFAM" id="SSF47336">
    <property type="entry name" value="ACP-like"/>
    <property type="match status" value="1"/>
</dbReference>
<dbReference type="EMBL" id="JAGSPK010000002">
    <property type="protein sequence ID" value="MBR7792133.1"/>
    <property type="molecule type" value="Genomic_DNA"/>
</dbReference>
<proteinExistence type="predicted"/>
<keyword evidence="1" id="KW-0472">Membrane</keyword>
<dbReference type="CDD" id="cd05930">
    <property type="entry name" value="A_NRPS"/>
    <property type="match status" value="1"/>
</dbReference>
<dbReference type="InterPro" id="IPR000873">
    <property type="entry name" value="AMP-dep_synth/lig_dom"/>
</dbReference>
<dbReference type="PROSITE" id="PS50075">
    <property type="entry name" value="CARRIER"/>
    <property type="match status" value="1"/>
</dbReference>
<feature type="transmembrane region" description="Helical" evidence="1">
    <location>
        <begin position="660"/>
        <end position="679"/>
    </location>
</feature>
<dbReference type="PANTHER" id="PTHR45527:SF1">
    <property type="entry name" value="FATTY ACID SYNTHASE"/>
    <property type="match status" value="1"/>
</dbReference>
<feature type="transmembrane region" description="Helical" evidence="1">
    <location>
        <begin position="936"/>
        <end position="959"/>
    </location>
</feature>
<dbReference type="Gene3D" id="3.40.50.12780">
    <property type="entry name" value="N-terminal domain of ligase-like"/>
    <property type="match status" value="1"/>
</dbReference>
<evidence type="ECO:0000256" key="1">
    <source>
        <dbReference type="SAM" id="Phobius"/>
    </source>
</evidence>
<keyword evidence="4" id="KW-1185">Reference proteome</keyword>
<protein>
    <submittedName>
        <fullName evidence="3">Amino acid adenylation domain-containing protein</fullName>
    </submittedName>
</protein>
<comment type="caution">
    <text evidence="3">The sequence shown here is derived from an EMBL/GenBank/DDBJ whole genome shotgun (WGS) entry which is preliminary data.</text>
</comment>
<feature type="transmembrane region" description="Helical" evidence="1">
    <location>
        <begin position="1144"/>
        <end position="1165"/>
    </location>
</feature>
<feature type="transmembrane region" description="Helical" evidence="1">
    <location>
        <begin position="890"/>
        <end position="916"/>
    </location>
</feature>
<dbReference type="RefSeq" id="WP_212678218.1">
    <property type="nucleotide sequence ID" value="NZ_JAGSPK010000002.1"/>
</dbReference>
<feature type="transmembrane region" description="Helical" evidence="1">
    <location>
        <begin position="1177"/>
        <end position="1199"/>
    </location>
</feature>
<dbReference type="Proteomes" id="UP000682982">
    <property type="component" value="Unassembled WGS sequence"/>
</dbReference>
<dbReference type="InterPro" id="IPR025110">
    <property type="entry name" value="AMP-bd_C"/>
</dbReference>
<keyword evidence="1" id="KW-0812">Transmembrane</keyword>
<dbReference type="SUPFAM" id="SSF56801">
    <property type="entry name" value="Acetyl-CoA synthetase-like"/>
    <property type="match status" value="1"/>
</dbReference>
<accession>A0ABS5H0B8</accession>
<dbReference type="InterPro" id="IPR045851">
    <property type="entry name" value="AMP-bd_C_sf"/>
</dbReference>
<feature type="domain" description="Carrier" evidence="2">
    <location>
        <begin position="545"/>
        <end position="622"/>
    </location>
</feature>
<dbReference type="Gene3D" id="3.30.300.30">
    <property type="match status" value="1"/>
</dbReference>
<dbReference type="InterPro" id="IPR042099">
    <property type="entry name" value="ANL_N_sf"/>
</dbReference>
<keyword evidence="1" id="KW-1133">Transmembrane helix</keyword>
<name>A0ABS5H0B8_9BURK</name>
<dbReference type="PANTHER" id="PTHR45527">
    <property type="entry name" value="NONRIBOSOMAL PEPTIDE SYNTHETASE"/>
    <property type="match status" value="1"/>
</dbReference>
<dbReference type="InterPro" id="IPR020845">
    <property type="entry name" value="AMP-binding_CS"/>
</dbReference>
<evidence type="ECO:0000313" key="4">
    <source>
        <dbReference type="Proteomes" id="UP000682982"/>
    </source>
</evidence>
<feature type="transmembrane region" description="Helical" evidence="1">
    <location>
        <begin position="736"/>
        <end position="759"/>
    </location>
</feature>
<organism evidence="3 4">
    <name type="scientific">Undibacterium rivi</name>
    <dbReference type="NCBI Taxonomy" id="2828729"/>
    <lineage>
        <taxon>Bacteria</taxon>
        <taxon>Pseudomonadati</taxon>
        <taxon>Pseudomonadota</taxon>
        <taxon>Betaproteobacteria</taxon>
        <taxon>Burkholderiales</taxon>
        <taxon>Oxalobacteraceae</taxon>
        <taxon>Undibacterium</taxon>
    </lineage>
</organism>
<dbReference type="NCBIfam" id="TIGR01733">
    <property type="entry name" value="AA-adenyl-dom"/>
    <property type="match status" value="1"/>
</dbReference>
<dbReference type="InterPro" id="IPR036736">
    <property type="entry name" value="ACP-like_sf"/>
</dbReference>
<reference evidence="3 4" key="1">
    <citation type="submission" date="2021-04" db="EMBL/GenBank/DDBJ databases">
        <title>novel species isolated from subtropical streams in China.</title>
        <authorList>
            <person name="Lu H."/>
        </authorList>
    </citation>
    <scope>NUCLEOTIDE SEQUENCE [LARGE SCALE GENOMIC DNA]</scope>
    <source>
        <strain evidence="3 4">FT147W</strain>
    </source>
</reference>
<feature type="transmembrane region" description="Helical" evidence="1">
    <location>
        <begin position="691"/>
        <end position="716"/>
    </location>
</feature>
<dbReference type="Gene3D" id="2.160.10.10">
    <property type="entry name" value="Hexapeptide repeat proteins"/>
    <property type="match status" value="3"/>
</dbReference>
<dbReference type="InterPro" id="IPR009081">
    <property type="entry name" value="PP-bd_ACP"/>
</dbReference>
<dbReference type="InterPro" id="IPR012728">
    <property type="entry name" value="Pls/PosA_C"/>
</dbReference>
<dbReference type="SUPFAM" id="SSF51161">
    <property type="entry name" value="Trimeric LpxA-like enzymes"/>
    <property type="match status" value="3"/>
</dbReference>
<dbReference type="NCBIfam" id="TIGR02353">
    <property type="entry name" value="NRPS_term_dom"/>
    <property type="match status" value="1"/>
</dbReference>
<dbReference type="PROSITE" id="PS00455">
    <property type="entry name" value="AMP_BINDING"/>
    <property type="match status" value="1"/>
</dbReference>
<dbReference type="InterPro" id="IPR010071">
    <property type="entry name" value="AA_adenyl_dom"/>
</dbReference>
<dbReference type="Pfam" id="PF00501">
    <property type="entry name" value="AMP-binding"/>
    <property type="match status" value="1"/>
</dbReference>
<sequence length="1359" mass="148107">MPSSSSTLVSSSDSGILYGQSQPDLIREEILADILEATASLYPDKTALIFENRSLTYSELNLAADRVASFLIASGVGPGQIVGLWLPRGIDLLVMQAGIAKTGAAWLPFDADTPVDRIAVCLADANAIGILSCAEFEAQLHSLPHQVWIAETAMAHQPETWLRRRASQSGSPAYVIYTSGSTGKPKGILVSQASICHFLRSENQVLGIQATDRVYQGFSVAFDMSFEEIWISYLVGATLWIAPKTITADPDLLPVALAENHITVLHAVPTLLALFTQDVSSLRLINLGGEMCPEALVNRWSKPGRQIFNTYGPTEATVSASLASLQPQQAVTIGKPLPNYSLMVIATDIEHGLRLLPWGETGELCISGPGVATGYLGRPDLTAEKFLPNPWATQANEARLYRTGDLACIQPDGSVVCLGRADDQVKIRGFRVELGEIETVLAQQAGVGTVAVVLRQDQGIDQIVAFIVREDSHAENTAAPMATQSDAEFGAGLRGILSALLPPYMVPSRFEFMTEVPRLTSGKIDRNELKRCVLQAAVASGESDVAESATEEVLFSALASLFPGQTIRRNADFFNDLGGHSLMAAKLVSVLRKYPRFAYFKIADIYQKRSVRGISEVLETAGLLQDAALADVQKTQETWNPAPAWKRWICGAAQAATVPWLVAMRMVQWLTPFFAYHFFTGDPGDSITRAVLLSVGVFLLLTVAEFAIAIIGKWLIAGRLKPGRYPLWGVTYFRWWLADRLVDAAPVYMLSGSALYSWWLRALGAKIGRDVMIGSITLRAPDLLSIGDGASIGNATNLENVRVQHGELLIGSINIAKDAYVGSYCVLEGNVTLEEGAHLEGQSALAEGQIIPRDRIWKGSPAKDIGAFDAHAYSARPAYSKLRAIGENTFFIVGSLFISALFFMPVFPSFVTIDWFDNADNFPWLQTNSVPLQLAKYFILAFPATAVLIVCTALLSAGIRWSILPKLKPGSYAVHGNIYCGKWLVNQIQESSLNVLHGVYATVYAPFWYRMLGAKVGKGAEISTALGVVPDMLTLGDETFIADAVLLGDEQIDRGWMTMHPTVVSRRSFVGNGAYIPDGTVLPENVLIGVHTCAPDNAQMKNGDTWLGSPPINLPAREEVKGFPECLTFKPSVMRRIGRTLVETFRIIAPHAMVIAVGYTVVLDLMPLAGEDRWAEVLYYLVASGLLYGVGSFVFVLVLKWLLIFRYKKASVPMWTPFVWLSEGITNLYEGIAVPNFMRYLRGTPWLPLAFNLLGCKIGRGVYMDTTDITEFDCVSIGDHSEINALACPQTHLFEDRVMKIDHVSIGERVYMGPRSAVLYSAVVGNDASLGALTLVMKGEFIPANSHWRGCPAAMTANN</sequence>
<dbReference type="Gene3D" id="1.10.1200.10">
    <property type="entry name" value="ACP-like"/>
    <property type="match status" value="1"/>
</dbReference>
<evidence type="ECO:0000259" key="2">
    <source>
        <dbReference type="PROSITE" id="PS50075"/>
    </source>
</evidence>
<gene>
    <name evidence="3" type="ORF">KDM87_05940</name>
</gene>
<dbReference type="Pfam" id="PF13193">
    <property type="entry name" value="AMP-binding_C"/>
    <property type="match status" value="1"/>
</dbReference>
<dbReference type="InterPro" id="IPR011004">
    <property type="entry name" value="Trimer_LpxA-like_sf"/>
</dbReference>